<reference evidence="1" key="1">
    <citation type="journal article" date="2020" name="Stud. Mycol.">
        <title>101 Dothideomycetes genomes: a test case for predicting lifestyles and emergence of pathogens.</title>
        <authorList>
            <person name="Haridas S."/>
            <person name="Albert R."/>
            <person name="Binder M."/>
            <person name="Bloem J."/>
            <person name="Labutti K."/>
            <person name="Salamov A."/>
            <person name="Andreopoulos B."/>
            <person name="Baker S."/>
            <person name="Barry K."/>
            <person name="Bills G."/>
            <person name="Bluhm B."/>
            <person name="Cannon C."/>
            <person name="Castanera R."/>
            <person name="Culley D."/>
            <person name="Daum C."/>
            <person name="Ezra D."/>
            <person name="Gonzalez J."/>
            <person name="Henrissat B."/>
            <person name="Kuo A."/>
            <person name="Liang C."/>
            <person name="Lipzen A."/>
            <person name="Lutzoni F."/>
            <person name="Magnuson J."/>
            <person name="Mondo S."/>
            <person name="Nolan M."/>
            <person name="Ohm R."/>
            <person name="Pangilinan J."/>
            <person name="Park H.-J."/>
            <person name="Ramirez L."/>
            <person name="Alfaro M."/>
            <person name="Sun H."/>
            <person name="Tritt A."/>
            <person name="Yoshinaga Y."/>
            <person name="Zwiers L.-H."/>
            <person name="Turgeon B."/>
            <person name="Goodwin S."/>
            <person name="Spatafora J."/>
            <person name="Crous P."/>
            <person name="Grigoriev I."/>
        </authorList>
    </citation>
    <scope>NUCLEOTIDE SEQUENCE</scope>
    <source>
        <strain evidence="1">CBS 122681</strain>
    </source>
</reference>
<gene>
    <name evidence="1" type="ORF">K491DRAFT_690152</name>
</gene>
<protein>
    <submittedName>
        <fullName evidence="1">Uncharacterized protein</fullName>
    </submittedName>
</protein>
<keyword evidence="2" id="KW-1185">Reference proteome</keyword>
<organism evidence="1 2">
    <name type="scientific">Lophiostoma macrostomum CBS 122681</name>
    <dbReference type="NCBI Taxonomy" id="1314788"/>
    <lineage>
        <taxon>Eukaryota</taxon>
        <taxon>Fungi</taxon>
        <taxon>Dikarya</taxon>
        <taxon>Ascomycota</taxon>
        <taxon>Pezizomycotina</taxon>
        <taxon>Dothideomycetes</taxon>
        <taxon>Pleosporomycetidae</taxon>
        <taxon>Pleosporales</taxon>
        <taxon>Lophiostomataceae</taxon>
        <taxon>Lophiostoma</taxon>
    </lineage>
</organism>
<dbReference type="EMBL" id="MU004315">
    <property type="protein sequence ID" value="KAF2658408.1"/>
    <property type="molecule type" value="Genomic_DNA"/>
</dbReference>
<evidence type="ECO:0000313" key="1">
    <source>
        <dbReference type="EMBL" id="KAF2658408.1"/>
    </source>
</evidence>
<sequence length="387" mass="43865">MGMTPTPIRIRGKRRNHILVKETIAKISAPPPKRTKTSHINPRKEAIMTATPTLQGLPQELLEIIFLHSMNISLPRSSPDLGAKLSSPAMCTTMCMRAFFSTVDHKAPIRNRKITSDPTIQSQILTSRFFTYAFFLTYVQRAHAALIKQRGKPWKETSVSVPGPEAFTGLWPFKFTKVKYLSFATDFRIPEKLLHGPFTPDKSSLLYVLVALSGTLDWEGSLAGEIAKEGLNDAIRERDERAVASLSTLLGIARAVTTEHLRFAVVEGGCEANVTRHLLFNAQILYGGSPTETLDLHDPVLWRWADERQREDDERGTSLKMMLRKASKFDMEFYEDGETDWKSIVPFPYSGEKFDARTGFDRIVRELLTRLYRNHGRKITRTRPDLG</sequence>
<dbReference type="Proteomes" id="UP000799324">
    <property type="component" value="Unassembled WGS sequence"/>
</dbReference>
<accession>A0A6A6THL0</accession>
<name>A0A6A6THL0_9PLEO</name>
<dbReference type="OrthoDB" id="1875589at2759"/>
<evidence type="ECO:0000313" key="2">
    <source>
        <dbReference type="Proteomes" id="UP000799324"/>
    </source>
</evidence>
<proteinExistence type="predicted"/>
<dbReference type="AlphaFoldDB" id="A0A6A6THL0"/>